<accession>A0A7X4LMC8</accession>
<gene>
    <name evidence="2" type="ORF">F9817_13905</name>
</gene>
<dbReference type="Proteomes" id="UP000462621">
    <property type="component" value="Unassembled WGS sequence"/>
</dbReference>
<comment type="caution">
    <text evidence="2">The sequence shown here is derived from an EMBL/GenBank/DDBJ whole genome shotgun (WGS) entry which is preliminary data.</text>
</comment>
<keyword evidence="1" id="KW-0472">Membrane</keyword>
<protein>
    <submittedName>
        <fullName evidence="2">Uncharacterized protein</fullName>
    </submittedName>
</protein>
<reference evidence="2 3" key="1">
    <citation type="submission" date="2019-10" db="EMBL/GenBank/DDBJ databases">
        <title>Vibrio sp. nov. isolated from a shrimp pond.</title>
        <authorList>
            <person name="Gomez-Gil B."/>
            <person name="Enciso-Ibarra J."/>
            <person name="Enciso-Ibarra K."/>
            <person name="Bolan-Mejia C."/>
        </authorList>
    </citation>
    <scope>NUCLEOTIDE SEQUENCE [LARGE SCALE GENOMIC DNA]</scope>
    <source>
        <strain evidence="2 3">CAIM 722</strain>
    </source>
</reference>
<dbReference type="RefSeq" id="WP_161156555.1">
    <property type="nucleotide sequence ID" value="NZ_WEKT01000026.1"/>
</dbReference>
<evidence type="ECO:0000313" key="2">
    <source>
        <dbReference type="EMBL" id="MZI94287.1"/>
    </source>
</evidence>
<keyword evidence="1" id="KW-0812">Transmembrane</keyword>
<keyword evidence="1" id="KW-1133">Transmembrane helix</keyword>
<organism evidence="2 3">
    <name type="scientific">Vibrio eleionomae</name>
    <dbReference type="NCBI Taxonomy" id="2653505"/>
    <lineage>
        <taxon>Bacteria</taxon>
        <taxon>Pseudomonadati</taxon>
        <taxon>Pseudomonadota</taxon>
        <taxon>Gammaproteobacteria</taxon>
        <taxon>Vibrionales</taxon>
        <taxon>Vibrionaceae</taxon>
        <taxon>Vibrio</taxon>
    </lineage>
</organism>
<proteinExistence type="predicted"/>
<feature type="transmembrane region" description="Helical" evidence="1">
    <location>
        <begin position="75"/>
        <end position="96"/>
    </location>
</feature>
<sequence length="108" mass="12466">MEILKNLPRFILLGIPPKYFFTQLCIAFSISIATGLIAFGTYAVVNCFLYPYSVYFYQLKTNSFYPRNSIAHRVFTLWLCLSFAIIIGLICIVNQLSKFDLASRNKEF</sequence>
<dbReference type="EMBL" id="WEKT01000026">
    <property type="protein sequence ID" value="MZI94287.1"/>
    <property type="molecule type" value="Genomic_DNA"/>
</dbReference>
<feature type="transmembrane region" description="Helical" evidence="1">
    <location>
        <begin position="20"/>
        <end position="45"/>
    </location>
</feature>
<evidence type="ECO:0000256" key="1">
    <source>
        <dbReference type="SAM" id="Phobius"/>
    </source>
</evidence>
<dbReference type="AlphaFoldDB" id="A0A7X4LMC8"/>
<evidence type="ECO:0000313" key="3">
    <source>
        <dbReference type="Proteomes" id="UP000462621"/>
    </source>
</evidence>
<keyword evidence="3" id="KW-1185">Reference proteome</keyword>
<name>A0A7X4LMC8_9VIBR</name>